<dbReference type="Pfam" id="PF13848">
    <property type="entry name" value="Thioredoxin_6"/>
    <property type="match status" value="1"/>
</dbReference>
<evidence type="ECO:0000256" key="1">
    <source>
        <dbReference type="SAM" id="MobiDB-lite"/>
    </source>
</evidence>
<dbReference type="InterPro" id="IPR013766">
    <property type="entry name" value="Thioredoxin_domain"/>
</dbReference>
<dbReference type="CDD" id="cd02981">
    <property type="entry name" value="PDI_b_family"/>
    <property type="match status" value="1"/>
</dbReference>
<reference evidence="6 7" key="1">
    <citation type="submission" date="2024-11" db="EMBL/GenBank/DDBJ databases">
        <title>Chromosome-level genome assembly of the freshwater bivalve Anodonta woodiana.</title>
        <authorList>
            <person name="Chen X."/>
        </authorList>
    </citation>
    <scope>NUCLEOTIDE SEQUENCE [LARGE SCALE GENOMIC DNA]</scope>
    <source>
        <strain evidence="6">MN2024</strain>
        <tissue evidence="6">Gills</tissue>
    </source>
</reference>
<evidence type="ECO:0000256" key="2">
    <source>
        <dbReference type="SAM" id="Phobius"/>
    </source>
</evidence>
<dbReference type="InterPro" id="IPR057639">
    <property type="entry name" value="TXNDC16_N"/>
</dbReference>
<accession>A0ABD3WF72</accession>
<keyword evidence="7" id="KW-1185">Reference proteome</keyword>
<organism evidence="6 7">
    <name type="scientific">Sinanodonta woodiana</name>
    <name type="common">Chinese pond mussel</name>
    <name type="synonym">Anodonta woodiana</name>
    <dbReference type="NCBI Taxonomy" id="1069815"/>
    <lineage>
        <taxon>Eukaryota</taxon>
        <taxon>Metazoa</taxon>
        <taxon>Spiralia</taxon>
        <taxon>Lophotrochozoa</taxon>
        <taxon>Mollusca</taxon>
        <taxon>Bivalvia</taxon>
        <taxon>Autobranchia</taxon>
        <taxon>Heteroconchia</taxon>
        <taxon>Palaeoheterodonta</taxon>
        <taxon>Unionida</taxon>
        <taxon>Unionoidea</taxon>
        <taxon>Unionidae</taxon>
        <taxon>Unioninae</taxon>
        <taxon>Sinanodonta</taxon>
    </lineage>
</organism>
<feature type="compositionally biased region" description="Basic and acidic residues" evidence="1">
    <location>
        <begin position="843"/>
        <end position="859"/>
    </location>
</feature>
<dbReference type="CDD" id="cd02961">
    <property type="entry name" value="PDI_a_family"/>
    <property type="match status" value="1"/>
</dbReference>
<evidence type="ECO:0000313" key="6">
    <source>
        <dbReference type="EMBL" id="KAL3872574.1"/>
    </source>
</evidence>
<feature type="transmembrane region" description="Helical" evidence="2">
    <location>
        <begin position="5"/>
        <end position="22"/>
    </location>
</feature>
<dbReference type="Pfam" id="PF24508">
    <property type="entry name" value="TXNDC16_N"/>
    <property type="match status" value="1"/>
</dbReference>
<feature type="domain" description="Thioredoxin" evidence="3">
    <location>
        <begin position="431"/>
        <end position="530"/>
    </location>
</feature>
<evidence type="ECO:0000259" key="3">
    <source>
        <dbReference type="Pfam" id="PF00085"/>
    </source>
</evidence>
<feature type="domain" description="TXNDC16 N-terminal" evidence="4">
    <location>
        <begin position="46"/>
        <end position="139"/>
    </location>
</feature>
<protein>
    <recommendedName>
        <fullName evidence="8">Thioredoxin domain-containing protein</fullName>
    </recommendedName>
</protein>
<dbReference type="PANTHER" id="PTHR22699">
    <property type="entry name" value="THIOREDOXIN DOMAIN-CONTAINING PROTEIN 16"/>
    <property type="match status" value="1"/>
</dbReference>
<dbReference type="Pfam" id="PF24509">
    <property type="entry name" value="TXNDC16_2nd"/>
    <property type="match status" value="1"/>
</dbReference>
<dbReference type="AlphaFoldDB" id="A0ABD3WF72"/>
<keyword evidence="2" id="KW-0472">Membrane</keyword>
<gene>
    <name evidence="6" type="ORF">ACJMK2_035791</name>
</gene>
<dbReference type="EMBL" id="JBJQND010000006">
    <property type="protein sequence ID" value="KAL3872573.1"/>
    <property type="molecule type" value="Genomic_DNA"/>
</dbReference>
<feature type="region of interest" description="Disordered" evidence="1">
    <location>
        <begin position="817"/>
        <end position="903"/>
    </location>
</feature>
<dbReference type="InterPro" id="IPR040090">
    <property type="entry name" value="TXNDC16"/>
</dbReference>
<feature type="compositionally biased region" description="Basic residues" evidence="1">
    <location>
        <begin position="861"/>
        <end position="873"/>
    </location>
</feature>
<evidence type="ECO:0008006" key="8">
    <source>
        <dbReference type="Google" id="ProtNLM"/>
    </source>
</evidence>
<dbReference type="SUPFAM" id="SSF52833">
    <property type="entry name" value="Thioredoxin-like"/>
    <property type="match status" value="2"/>
</dbReference>
<feature type="compositionally biased region" description="Acidic residues" evidence="1">
    <location>
        <begin position="401"/>
        <end position="411"/>
    </location>
</feature>
<dbReference type="EMBL" id="JBJQND010000006">
    <property type="protein sequence ID" value="KAL3872574.1"/>
    <property type="molecule type" value="Genomic_DNA"/>
</dbReference>
<dbReference type="Pfam" id="PF00085">
    <property type="entry name" value="Thioredoxin"/>
    <property type="match status" value="1"/>
</dbReference>
<evidence type="ECO:0000259" key="5">
    <source>
        <dbReference type="Pfam" id="PF24509"/>
    </source>
</evidence>
<keyword evidence="2" id="KW-1133">Transmembrane helix</keyword>
<dbReference type="InterPro" id="IPR057642">
    <property type="entry name" value="TXNDC16_2nd"/>
</dbReference>
<sequence length="903" mass="102787">MATQVCLYIVTMAIMMLLYPHGCTSYVPSPLDFLAIRVLNSKPLLEEFVKDPNLRAVYYFKRDLPRLRAFLKELDKSAENLKVYGVEVALFDCTSGTDEETCNEDKVEQMIYTYRNGLKLLQLELETMFDVNSIMSNILQLVLLREVPILQRQEERNQYVDRHRGKFDTIFGYMRAIGTYEHRVFMEVAYAYQDKFKFALCTNKEGYSGLEGENEVAEKNAAWVIYSKGTADMKMSCPSLRLKCPLNLVTLASFAKALTLPKMYDVPVSGAEIPYQSKDMHIAYLYYDGDTEKNVKENAEKLAQDFHGTIGTVTIDRNVALQQFTTHGYDGRTPRISLQMKDMTNPVFPPAEMWNPQEINMFVKASVAEYCRKNAGPVNPSGEMKGEETEERGTAVSPDVNADEVESQDDEVADEVTRLNKVPMNLDMVPALTDRTFPQNIGSTNLLLVLFYLPFDAKSMSFLRRYGEAAVRLGDQSTKSLARVNCYDWTDVCGNQNVTIYPTLRVYEKMGKVHEDYKGPMDTQAVYSTVKLLQYSRPLPLTEQSEIDGFVSGFFPPDLSTISNTSILGLFGKSHAQEKAVYGELAEEMKDKFVFGLVDNTLAKKMADMYGTDLPAVVLVKRDDMLEPHVVYRGMYQTQALKDFILTNSLPKLVELTPQRFPLLYGQQKPFVILFTNGGDESKLSEKALVQVIQTNKYKDLIYCYLSVPSSKSLGHRVLQQYNSNLDIPTISLVKLNTGEVHNLFDGYKYESDKILEWIGRVLAGQEQLSSMLPKGDWKPLSKGYNFLKIIEWEKKNVHKKGTSKMLANAEEHGIGFNSDGEYEGREEMGSRMQQEDSMGMTKETDSKEDAEVREELVRLHSSRLYHQKHVKDHSKEGKMDKMKTDGRSESQTPKDQVKHEEL</sequence>
<feature type="compositionally biased region" description="Basic and acidic residues" evidence="1">
    <location>
        <begin position="384"/>
        <end position="393"/>
    </location>
</feature>
<feature type="region of interest" description="Disordered" evidence="1">
    <location>
        <begin position="376"/>
        <end position="411"/>
    </location>
</feature>
<feature type="compositionally biased region" description="Basic and acidic residues" evidence="1">
    <location>
        <begin position="874"/>
        <end position="889"/>
    </location>
</feature>
<dbReference type="EMBL" id="JBJQND010000006">
    <property type="protein sequence ID" value="KAL3872575.1"/>
    <property type="molecule type" value="Genomic_DNA"/>
</dbReference>
<dbReference type="Proteomes" id="UP001634394">
    <property type="component" value="Unassembled WGS sequence"/>
</dbReference>
<dbReference type="PANTHER" id="PTHR22699:SF1">
    <property type="entry name" value="THIOREDOXIN DOMAIN-CONTAINING PROTEIN 16"/>
    <property type="match status" value="1"/>
</dbReference>
<evidence type="ECO:0000313" key="7">
    <source>
        <dbReference type="Proteomes" id="UP001634394"/>
    </source>
</evidence>
<evidence type="ECO:0000259" key="4">
    <source>
        <dbReference type="Pfam" id="PF24508"/>
    </source>
</evidence>
<comment type="caution">
    <text evidence="6">The sequence shown here is derived from an EMBL/GenBank/DDBJ whole genome shotgun (WGS) entry which is preliminary data.</text>
</comment>
<dbReference type="Gene3D" id="3.40.30.10">
    <property type="entry name" value="Glutaredoxin"/>
    <property type="match status" value="3"/>
</dbReference>
<name>A0ABD3WF72_SINWO</name>
<proteinExistence type="predicted"/>
<feature type="domain" description="TXNDC16 second thioredoxin-like" evidence="5">
    <location>
        <begin position="142"/>
        <end position="261"/>
    </location>
</feature>
<dbReference type="InterPro" id="IPR036249">
    <property type="entry name" value="Thioredoxin-like_sf"/>
</dbReference>
<keyword evidence="2" id="KW-0812">Transmembrane</keyword>